<sequence length="305" mass="34088">MPSILGLSLLFLLPVSYSILASSSSEISRKELRSKEEQKVFTQLGTRPNSKSNRVDPSRVIQLSRQPRVFMYRGFLPNEECDYLMSLARTKTGDKTSKNTRNQPITSLESSPDTQDDIAASIEKRISAWTFLPKEYSKPLNVMHFGDEKAEQKYGYFSSKAMEAQSESPLATVILFLSNVSRGGGIIFPQAKFASNCNKISAALKPIKGNALLFFTSNFDASPENSSVHARCPVVEGESWIATKIFQTRPVEKDKVMYWMNENECTDEDGSCPQWASIGECQRNPVFMIGTPDYYGACRKSCDAC</sequence>
<dbReference type="Gene3D" id="2.60.120.620">
    <property type="entry name" value="q2cbj1_9rhob like domain"/>
    <property type="match status" value="1"/>
</dbReference>
<dbReference type="SMART" id="SM00702">
    <property type="entry name" value="P4Hc"/>
    <property type="match status" value="1"/>
</dbReference>
<feature type="chain" id="PRO_5029531130" description="procollagen-proline 4-dioxygenase" evidence="16">
    <location>
        <begin position="19"/>
        <end position="305"/>
    </location>
</feature>
<protein>
    <recommendedName>
        <fullName evidence="4">procollagen-proline 4-dioxygenase</fullName>
        <ecNumber evidence="4">1.14.11.2</ecNumber>
    </recommendedName>
</protein>
<evidence type="ECO:0000313" key="18">
    <source>
        <dbReference type="EnsemblPlants" id="Kaladp0011s0611.1.v1.1"/>
    </source>
</evidence>
<organism evidence="18 19">
    <name type="scientific">Kalanchoe fedtschenkoi</name>
    <name type="common">Lavender scallops</name>
    <name type="synonym">South American air plant</name>
    <dbReference type="NCBI Taxonomy" id="63787"/>
    <lineage>
        <taxon>Eukaryota</taxon>
        <taxon>Viridiplantae</taxon>
        <taxon>Streptophyta</taxon>
        <taxon>Embryophyta</taxon>
        <taxon>Tracheophyta</taxon>
        <taxon>Spermatophyta</taxon>
        <taxon>Magnoliopsida</taxon>
        <taxon>eudicotyledons</taxon>
        <taxon>Gunneridae</taxon>
        <taxon>Pentapetalae</taxon>
        <taxon>Saxifragales</taxon>
        <taxon>Crassulaceae</taxon>
        <taxon>Kalanchoe</taxon>
    </lineage>
</organism>
<dbReference type="InterPro" id="IPR003582">
    <property type="entry name" value="ShKT_dom"/>
</dbReference>
<dbReference type="EC" id="1.14.11.2" evidence="4"/>
<keyword evidence="19" id="KW-1185">Reference proteome</keyword>
<dbReference type="PANTHER" id="PTHR10869:SF102">
    <property type="entry name" value="PROLYL 4-HYDROXYLASE 12-RELATED"/>
    <property type="match status" value="1"/>
</dbReference>
<evidence type="ECO:0000256" key="6">
    <source>
        <dbReference type="ARBA" id="ARBA00022723"/>
    </source>
</evidence>
<dbReference type="Proteomes" id="UP000594263">
    <property type="component" value="Unplaced"/>
</dbReference>
<keyword evidence="11" id="KW-0560">Oxidoreductase</keyword>
<accession>A0A7N0RHV7</accession>
<keyword evidence="13" id="KW-0472">Membrane</keyword>
<dbReference type="GO" id="GO:0031418">
    <property type="term" value="F:L-ascorbic acid binding"/>
    <property type="evidence" value="ECO:0007669"/>
    <property type="project" value="InterPro"/>
</dbReference>
<evidence type="ECO:0000256" key="7">
    <source>
        <dbReference type="ARBA" id="ARBA00022824"/>
    </source>
</evidence>
<proteinExistence type="inferred from homology"/>
<dbReference type="GO" id="GO:0005506">
    <property type="term" value="F:iron ion binding"/>
    <property type="evidence" value="ECO:0007669"/>
    <property type="project" value="InterPro"/>
</dbReference>
<feature type="region of interest" description="Disordered" evidence="15">
    <location>
        <begin position="93"/>
        <end position="114"/>
    </location>
</feature>
<keyword evidence="5" id="KW-0812">Transmembrane</keyword>
<evidence type="ECO:0000256" key="8">
    <source>
        <dbReference type="ARBA" id="ARBA00022964"/>
    </source>
</evidence>
<keyword evidence="12" id="KW-0408">Iron</keyword>
<evidence type="ECO:0000256" key="15">
    <source>
        <dbReference type="SAM" id="MobiDB-lite"/>
    </source>
</evidence>
<keyword evidence="6" id="KW-0479">Metal-binding</keyword>
<dbReference type="GO" id="GO:0005789">
    <property type="term" value="C:endoplasmic reticulum membrane"/>
    <property type="evidence" value="ECO:0007669"/>
    <property type="project" value="UniProtKB-SubCell"/>
</dbReference>
<evidence type="ECO:0000259" key="17">
    <source>
        <dbReference type="PROSITE" id="PS51670"/>
    </source>
</evidence>
<evidence type="ECO:0000256" key="2">
    <source>
        <dbReference type="ARBA" id="ARBA00004648"/>
    </source>
</evidence>
<evidence type="ECO:0000256" key="3">
    <source>
        <dbReference type="ARBA" id="ARBA00006511"/>
    </source>
</evidence>
<dbReference type="InterPro" id="IPR045054">
    <property type="entry name" value="P4HA-like"/>
</dbReference>
<name>A0A7N0RHV7_KALFE</name>
<keyword evidence="16" id="KW-0732">Signal</keyword>
<keyword evidence="8" id="KW-0223">Dioxygenase</keyword>
<feature type="domain" description="ShKT" evidence="17">
    <location>
        <begin position="265"/>
        <end position="305"/>
    </location>
</feature>
<feature type="signal peptide" evidence="16">
    <location>
        <begin position="1"/>
        <end position="18"/>
    </location>
</feature>
<dbReference type="Gramene" id="Kaladp0011s0611.1.v1.1">
    <property type="protein sequence ID" value="Kaladp0011s0611.1.v1.1"/>
    <property type="gene ID" value="Kaladp0011s0611.v1.1"/>
</dbReference>
<dbReference type="PROSITE" id="PS51670">
    <property type="entry name" value="SHKT"/>
    <property type="match status" value="1"/>
</dbReference>
<evidence type="ECO:0000256" key="1">
    <source>
        <dbReference type="ARBA" id="ARBA00001961"/>
    </source>
</evidence>
<comment type="subcellular location">
    <subcellularLocation>
        <location evidence="2">Endoplasmic reticulum membrane</location>
        <topology evidence="2">Single-pass type II membrane protein</topology>
    </subcellularLocation>
</comment>
<reference evidence="18" key="1">
    <citation type="submission" date="2021-01" db="UniProtKB">
        <authorList>
            <consortium name="EnsemblPlants"/>
        </authorList>
    </citation>
    <scope>IDENTIFICATION</scope>
</reference>
<keyword evidence="10" id="KW-1133">Transmembrane helix</keyword>
<feature type="compositionally biased region" description="Polar residues" evidence="15">
    <location>
        <begin position="40"/>
        <end position="52"/>
    </location>
</feature>
<evidence type="ECO:0000256" key="13">
    <source>
        <dbReference type="ARBA" id="ARBA00023136"/>
    </source>
</evidence>
<evidence type="ECO:0000313" key="19">
    <source>
        <dbReference type="Proteomes" id="UP000594263"/>
    </source>
</evidence>
<keyword evidence="9" id="KW-0735">Signal-anchor</keyword>
<evidence type="ECO:0000256" key="4">
    <source>
        <dbReference type="ARBA" id="ARBA00012269"/>
    </source>
</evidence>
<evidence type="ECO:0000256" key="11">
    <source>
        <dbReference type="ARBA" id="ARBA00023002"/>
    </source>
</evidence>
<dbReference type="EnsemblPlants" id="Kaladp0011s0611.1.v1.1">
    <property type="protein sequence ID" value="Kaladp0011s0611.1.v1.1"/>
    <property type="gene ID" value="Kaladp0011s0611.v1.1"/>
</dbReference>
<evidence type="ECO:0000256" key="12">
    <source>
        <dbReference type="ARBA" id="ARBA00023004"/>
    </source>
</evidence>
<evidence type="ECO:0000256" key="16">
    <source>
        <dbReference type="SAM" id="SignalP"/>
    </source>
</evidence>
<dbReference type="OMA" id="RSTHFRC"/>
<evidence type="ECO:0000256" key="5">
    <source>
        <dbReference type="ARBA" id="ARBA00022692"/>
    </source>
</evidence>
<dbReference type="InterPro" id="IPR006620">
    <property type="entry name" value="Pro_4_hyd_alph"/>
</dbReference>
<evidence type="ECO:0000256" key="10">
    <source>
        <dbReference type="ARBA" id="ARBA00022989"/>
    </source>
</evidence>
<comment type="similarity">
    <text evidence="3">Belongs to the P4HA family.</text>
</comment>
<comment type="cofactor">
    <cofactor evidence="1">
        <name>L-ascorbate</name>
        <dbReference type="ChEBI" id="CHEBI:38290"/>
    </cofactor>
</comment>
<feature type="region of interest" description="Disordered" evidence="15">
    <location>
        <begin position="37"/>
        <end position="57"/>
    </location>
</feature>
<dbReference type="GO" id="GO:0004656">
    <property type="term" value="F:procollagen-proline 4-dioxygenase activity"/>
    <property type="evidence" value="ECO:0007669"/>
    <property type="project" value="UniProtKB-EC"/>
</dbReference>
<dbReference type="PANTHER" id="PTHR10869">
    <property type="entry name" value="PROLYL 4-HYDROXYLASE ALPHA SUBUNIT"/>
    <property type="match status" value="1"/>
</dbReference>
<dbReference type="SMART" id="SM00254">
    <property type="entry name" value="ShKT"/>
    <property type="match status" value="1"/>
</dbReference>
<comment type="catalytic activity">
    <reaction evidence="14">
        <text>L-prolyl-[collagen] + 2-oxoglutarate + O2 = trans-4-hydroxy-L-prolyl-[collagen] + succinate + CO2</text>
        <dbReference type="Rhea" id="RHEA:18945"/>
        <dbReference type="Rhea" id="RHEA-COMP:11676"/>
        <dbReference type="Rhea" id="RHEA-COMP:11680"/>
        <dbReference type="ChEBI" id="CHEBI:15379"/>
        <dbReference type="ChEBI" id="CHEBI:16526"/>
        <dbReference type="ChEBI" id="CHEBI:16810"/>
        <dbReference type="ChEBI" id="CHEBI:30031"/>
        <dbReference type="ChEBI" id="CHEBI:50342"/>
        <dbReference type="ChEBI" id="CHEBI:61965"/>
        <dbReference type="EC" id="1.14.11.2"/>
    </reaction>
</comment>
<keyword evidence="7" id="KW-0256">Endoplasmic reticulum</keyword>
<evidence type="ECO:0000256" key="9">
    <source>
        <dbReference type="ARBA" id="ARBA00022968"/>
    </source>
</evidence>
<evidence type="ECO:0000256" key="14">
    <source>
        <dbReference type="ARBA" id="ARBA00049169"/>
    </source>
</evidence>
<feature type="compositionally biased region" description="Polar residues" evidence="15">
    <location>
        <begin position="99"/>
        <end position="113"/>
    </location>
</feature>
<dbReference type="AlphaFoldDB" id="A0A7N0RHV7"/>